<name>A0ABR9IDV1_9PSEU</name>
<gene>
    <name evidence="1" type="ORF">H4696_008450</name>
</gene>
<proteinExistence type="predicted"/>
<accession>A0ABR9IDV1</accession>
<dbReference type="RefSeq" id="WP_086862029.1">
    <property type="nucleotide sequence ID" value="NZ_JADBEG010000001.1"/>
</dbReference>
<reference evidence="1 2" key="1">
    <citation type="submission" date="2020-10" db="EMBL/GenBank/DDBJ databases">
        <title>Sequencing the genomes of 1000 actinobacteria strains.</title>
        <authorList>
            <person name="Klenk H.-P."/>
        </authorList>
    </citation>
    <scope>NUCLEOTIDE SEQUENCE [LARGE SCALE GENOMIC DNA]</scope>
    <source>
        <strain evidence="1 2">DSM 44653</strain>
    </source>
</reference>
<organism evidence="1 2">
    <name type="scientific">Amycolatopsis lexingtonensis</name>
    <dbReference type="NCBI Taxonomy" id="218822"/>
    <lineage>
        <taxon>Bacteria</taxon>
        <taxon>Bacillati</taxon>
        <taxon>Actinomycetota</taxon>
        <taxon>Actinomycetes</taxon>
        <taxon>Pseudonocardiales</taxon>
        <taxon>Pseudonocardiaceae</taxon>
        <taxon>Amycolatopsis</taxon>
    </lineage>
</organism>
<dbReference type="Proteomes" id="UP000631670">
    <property type="component" value="Unassembled WGS sequence"/>
</dbReference>
<protein>
    <submittedName>
        <fullName evidence="1">Uncharacterized protein</fullName>
    </submittedName>
</protein>
<keyword evidence="2" id="KW-1185">Reference proteome</keyword>
<evidence type="ECO:0000313" key="2">
    <source>
        <dbReference type="Proteomes" id="UP000631670"/>
    </source>
</evidence>
<sequence length="120" mass="13411">MTITEFTPNVTPEAIGWKVEPTLPDYVCATDWCDHSDCTPYLDIDGKWYSHKRLVIAPFPEQDFDLEIFRMDTRSGDTWTEGDMKFAAASAEAMSAEGPQHFAHLLYSIFCAGRKVGGAA</sequence>
<evidence type="ECO:0000313" key="1">
    <source>
        <dbReference type="EMBL" id="MBE1501350.1"/>
    </source>
</evidence>
<dbReference type="EMBL" id="JADBEG010000001">
    <property type="protein sequence ID" value="MBE1501350.1"/>
    <property type="molecule type" value="Genomic_DNA"/>
</dbReference>
<comment type="caution">
    <text evidence="1">The sequence shown here is derived from an EMBL/GenBank/DDBJ whole genome shotgun (WGS) entry which is preliminary data.</text>
</comment>